<keyword evidence="6" id="KW-0808">Transferase</keyword>
<dbReference type="GO" id="GO:0032259">
    <property type="term" value="P:methylation"/>
    <property type="evidence" value="ECO:0007669"/>
    <property type="project" value="UniProtKB-KW"/>
</dbReference>
<dbReference type="PANTHER" id="PTHR12714:SF9">
    <property type="entry name" value="PROTEIN-S-ISOPRENYLCYSTEINE O-METHYLTRANSFERASE"/>
    <property type="match status" value="1"/>
</dbReference>
<gene>
    <name evidence="6" type="ORF">HBA54_21810</name>
</gene>
<dbReference type="Proteomes" id="UP000761264">
    <property type="component" value="Unassembled WGS sequence"/>
</dbReference>
<dbReference type="Pfam" id="PF04191">
    <property type="entry name" value="PEMT"/>
    <property type="match status" value="1"/>
</dbReference>
<keyword evidence="6" id="KW-0489">Methyltransferase</keyword>
<comment type="caution">
    <text evidence="6">The sequence shown here is derived from an EMBL/GenBank/DDBJ whole genome shotgun (WGS) entry which is preliminary data.</text>
</comment>
<protein>
    <submittedName>
        <fullName evidence="6">Lipid A phosphate methyltransferase</fullName>
    </submittedName>
</protein>
<keyword evidence="7" id="KW-1185">Reference proteome</keyword>
<comment type="subcellular location">
    <subcellularLocation>
        <location evidence="1">Endomembrane system</location>
        <topology evidence="1">Multi-pass membrane protein</topology>
    </subcellularLocation>
</comment>
<evidence type="ECO:0000256" key="4">
    <source>
        <dbReference type="ARBA" id="ARBA00023136"/>
    </source>
</evidence>
<evidence type="ECO:0000256" key="1">
    <source>
        <dbReference type="ARBA" id="ARBA00004127"/>
    </source>
</evidence>
<evidence type="ECO:0000313" key="6">
    <source>
        <dbReference type="EMBL" id="NIA71240.1"/>
    </source>
</evidence>
<keyword evidence="3 5" id="KW-1133">Transmembrane helix</keyword>
<reference evidence="6" key="1">
    <citation type="submission" date="2020-03" db="EMBL/GenBank/DDBJ databases">
        <title>Genome of Pelagibius litoralis DSM 21314T.</title>
        <authorList>
            <person name="Wang G."/>
        </authorList>
    </citation>
    <scope>NUCLEOTIDE SEQUENCE</scope>
    <source>
        <strain evidence="6">DSM 21314</strain>
    </source>
</reference>
<dbReference type="GO" id="GO:0008168">
    <property type="term" value="F:methyltransferase activity"/>
    <property type="evidence" value="ECO:0007669"/>
    <property type="project" value="UniProtKB-KW"/>
</dbReference>
<evidence type="ECO:0000256" key="5">
    <source>
        <dbReference type="SAM" id="Phobius"/>
    </source>
</evidence>
<dbReference type="PANTHER" id="PTHR12714">
    <property type="entry name" value="PROTEIN-S ISOPRENYLCYSTEINE O-METHYLTRANSFERASE"/>
    <property type="match status" value="1"/>
</dbReference>
<dbReference type="Gene3D" id="1.20.120.1630">
    <property type="match status" value="1"/>
</dbReference>
<name>A0A967F1A7_9PROT</name>
<evidence type="ECO:0000313" key="7">
    <source>
        <dbReference type="Proteomes" id="UP000761264"/>
    </source>
</evidence>
<proteinExistence type="predicted"/>
<feature type="transmembrane region" description="Helical" evidence="5">
    <location>
        <begin position="190"/>
        <end position="211"/>
    </location>
</feature>
<dbReference type="GO" id="GO:0012505">
    <property type="term" value="C:endomembrane system"/>
    <property type="evidence" value="ECO:0007669"/>
    <property type="project" value="UniProtKB-SubCell"/>
</dbReference>
<evidence type="ECO:0000256" key="3">
    <source>
        <dbReference type="ARBA" id="ARBA00022989"/>
    </source>
</evidence>
<dbReference type="RefSeq" id="WP_167228670.1">
    <property type="nucleotide sequence ID" value="NZ_JAAQPH010000020.1"/>
</dbReference>
<feature type="transmembrane region" description="Helical" evidence="5">
    <location>
        <begin position="20"/>
        <end position="44"/>
    </location>
</feature>
<sequence>MAVLQDEMVRQGGLLFHWRSFIPLMLAPVALAAIWEFGVFDFWFGEAGEEAWVLFCFFLAVAGQTIRVHIVGHVPPGTSGRNTRLQRADELNTSGFYSICRHPLYLANFIVFAGILLAVQVWWFVLVGVLAFWVYYERIMAAEEAFLHQRFGQAFEDWAKATPAFIPVVSRWRSPERTLSWKTILRREPYGYFAIIAVFFVMEVMSDLVVEGDSLEQWLHTDFIWPTLFAVGAIVFVVLRTLKKTTRLFSITSPENDS</sequence>
<dbReference type="EMBL" id="JAAQPH010000020">
    <property type="protein sequence ID" value="NIA71240.1"/>
    <property type="molecule type" value="Genomic_DNA"/>
</dbReference>
<dbReference type="AlphaFoldDB" id="A0A967F1A7"/>
<accession>A0A967F1A7</accession>
<feature type="transmembrane region" description="Helical" evidence="5">
    <location>
        <begin position="223"/>
        <end position="242"/>
    </location>
</feature>
<dbReference type="InterPro" id="IPR007318">
    <property type="entry name" value="Phopholipid_MeTrfase"/>
</dbReference>
<evidence type="ECO:0000256" key="2">
    <source>
        <dbReference type="ARBA" id="ARBA00022692"/>
    </source>
</evidence>
<keyword evidence="2 5" id="KW-0812">Transmembrane</keyword>
<organism evidence="6 7">
    <name type="scientific">Pelagibius litoralis</name>
    <dbReference type="NCBI Taxonomy" id="374515"/>
    <lineage>
        <taxon>Bacteria</taxon>
        <taxon>Pseudomonadati</taxon>
        <taxon>Pseudomonadota</taxon>
        <taxon>Alphaproteobacteria</taxon>
        <taxon>Rhodospirillales</taxon>
        <taxon>Rhodovibrionaceae</taxon>
        <taxon>Pelagibius</taxon>
    </lineage>
</organism>
<feature type="transmembrane region" description="Helical" evidence="5">
    <location>
        <begin position="105"/>
        <end position="136"/>
    </location>
</feature>
<keyword evidence="4 5" id="KW-0472">Membrane</keyword>